<evidence type="ECO:0000313" key="2">
    <source>
        <dbReference type="EMBL" id="HCY81543.1"/>
    </source>
</evidence>
<reference evidence="2 3" key="1">
    <citation type="journal article" date="2018" name="Nat. Biotechnol.">
        <title>A standardized bacterial taxonomy based on genome phylogeny substantially revises the tree of life.</title>
        <authorList>
            <person name="Parks D.H."/>
            <person name="Chuvochina M."/>
            <person name="Waite D.W."/>
            <person name="Rinke C."/>
            <person name="Skarshewski A."/>
            <person name="Chaumeil P.A."/>
            <person name="Hugenholtz P."/>
        </authorList>
    </citation>
    <scope>NUCLEOTIDE SEQUENCE [LARGE SCALE GENOMIC DNA]</scope>
    <source>
        <strain evidence="2">UBA10227</strain>
    </source>
</reference>
<dbReference type="EMBL" id="DPRK01000128">
    <property type="protein sequence ID" value="HCY81543.1"/>
    <property type="molecule type" value="Genomic_DNA"/>
</dbReference>
<sequence>MAELRYNIKELFMDAFGINAPIYRVPNDKQGPVGINYQDIEELPRYYDKEYDDKPVPTSWMGTPIIFSATFKGGTYNRYKLNGQMETVNLEDLQLPAATMFSFRRAKNIERTNLLGSNGTVKEIYGFDDWIIDVKGLCLDEPDRSAHEQYEALLQWEEIADAIGIKGVLFNQKSIDAVSMSDWNDNVVQGKPGTIPFSFQLYSDEAIELATLKQRV</sequence>
<accession>A0A3D6BQT9</accession>
<gene>
    <name evidence="2" type="ORF">DHV22_08065</name>
</gene>
<protein>
    <recommendedName>
        <fullName evidence="1">DUF6046 domain-containing protein</fullName>
    </recommendedName>
</protein>
<comment type="caution">
    <text evidence="2">The sequence shown here is derived from an EMBL/GenBank/DDBJ whole genome shotgun (WGS) entry which is preliminary data.</text>
</comment>
<organism evidence="2 3">
    <name type="scientific">Xanthomarina gelatinilytica</name>
    <dbReference type="NCBI Taxonomy" id="1137281"/>
    <lineage>
        <taxon>Bacteria</taxon>
        <taxon>Pseudomonadati</taxon>
        <taxon>Bacteroidota</taxon>
        <taxon>Flavobacteriia</taxon>
        <taxon>Flavobacteriales</taxon>
        <taxon>Flavobacteriaceae</taxon>
        <taxon>Xanthomarina</taxon>
    </lineage>
</organism>
<dbReference type="AlphaFoldDB" id="A0A3D6BQT9"/>
<dbReference type="Proteomes" id="UP000263268">
    <property type="component" value="Unassembled WGS sequence"/>
</dbReference>
<evidence type="ECO:0000313" key="3">
    <source>
        <dbReference type="Proteomes" id="UP000263268"/>
    </source>
</evidence>
<feature type="domain" description="DUF6046" evidence="1">
    <location>
        <begin position="94"/>
        <end position="211"/>
    </location>
</feature>
<dbReference type="InterPro" id="IPR046109">
    <property type="entry name" value="DUF6046"/>
</dbReference>
<name>A0A3D6BQT9_9FLAO</name>
<evidence type="ECO:0000259" key="1">
    <source>
        <dbReference type="Pfam" id="PF19512"/>
    </source>
</evidence>
<proteinExistence type="predicted"/>
<dbReference type="Pfam" id="PF19512">
    <property type="entry name" value="DUF6046"/>
    <property type="match status" value="1"/>
</dbReference>